<keyword evidence="1" id="KW-0812">Transmembrane</keyword>
<evidence type="ECO:0000313" key="2">
    <source>
        <dbReference type="EMBL" id="QUI22070.1"/>
    </source>
</evidence>
<feature type="transmembrane region" description="Helical" evidence="1">
    <location>
        <begin position="160"/>
        <end position="178"/>
    </location>
</feature>
<dbReference type="AlphaFoldDB" id="A0A8J8MI49"/>
<gene>
    <name evidence="2" type="ORF">HZI73_07050</name>
</gene>
<feature type="transmembrane region" description="Helical" evidence="1">
    <location>
        <begin position="129"/>
        <end position="148"/>
    </location>
</feature>
<protein>
    <submittedName>
        <fullName evidence="2">DUF4386 domain-containing protein</fullName>
    </submittedName>
</protein>
<dbReference type="InterPro" id="IPR025495">
    <property type="entry name" value="DUF4386"/>
</dbReference>
<evidence type="ECO:0000256" key="1">
    <source>
        <dbReference type="SAM" id="Phobius"/>
    </source>
</evidence>
<dbReference type="EMBL" id="CP058649">
    <property type="protein sequence ID" value="QUI22070.1"/>
    <property type="molecule type" value="Genomic_DNA"/>
</dbReference>
<name>A0A8J8MI49_9FIRM</name>
<sequence>MMLRNMQYKSRAIWVGILIIAAYSMLTYTITEHIMLGVITDIVSGLAVIGTAVLMYPVFNVTGNQHLNFIYLGSKVLEGILVLIGGISILFPTLVRFRTILYDDIFIYFFIIGALFFYILLYRIRVIPTFISIWGICSTVILIVMAIIKLTGINTTIIDIFILPVILNEIFLAVWLMVKGFNKSRK</sequence>
<evidence type="ECO:0000313" key="3">
    <source>
        <dbReference type="Proteomes" id="UP000683246"/>
    </source>
</evidence>
<feature type="transmembrane region" description="Helical" evidence="1">
    <location>
        <begin position="12"/>
        <end position="30"/>
    </location>
</feature>
<dbReference type="RefSeq" id="WP_212697548.1">
    <property type="nucleotide sequence ID" value="NZ_CP058649.1"/>
</dbReference>
<keyword evidence="3" id="KW-1185">Reference proteome</keyword>
<feature type="transmembrane region" description="Helical" evidence="1">
    <location>
        <begin position="36"/>
        <end position="59"/>
    </location>
</feature>
<feature type="transmembrane region" description="Helical" evidence="1">
    <location>
        <begin position="105"/>
        <end position="122"/>
    </location>
</feature>
<organism evidence="2 3">
    <name type="scientific">Vallitalea pronyensis</name>
    <dbReference type="NCBI Taxonomy" id="1348613"/>
    <lineage>
        <taxon>Bacteria</taxon>
        <taxon>Bacillati</taxon>
        <taxon>Bacillota</taxon>
        <taxon>Clostridia</taxon>
        <taxon>Lachnospirales</taxon>
        <taxon>Vallitaleaceae</taxon>
        <taxon>Vallitalea</taxon>
    </lineage>
</organism>
<dbReference type="Pfam" id="PF14329">
    <property type="entry name" value="DUF4386"/>
    <property type="match status" value="1"/>
</dbReference>
<dbReference type="Proteomes" id="UP000683246">
    <property type="component" value="Chromosome"/>
</dbReference>
<dbReference type="KEGG" id="vpy:HZI73_07050"/>
<proteinExistence type="predicted"/>
<keyword evidence="1" id="KW-0472">Membrane</keyword>
<keyword evidence="1" id="KW-1133">Transmembrane helix</keyword>
<accession>A0A8J8MI49</accession>
<reference evidence="2" key="1">
    <citation type="submission" date="2020-07" db="EMBL/GenBank/DDBJ databases">
        <title>Vallitalea pronyensis genome.</title>
        <authorList>
            <person name="Postec A."/>
        </authorList>
    </citation>
    <scope>NUCLEOTIDE SEQUENCE</scope>
    <source>
        <strain evidence="2">FatNI3</strain>
    </source>
</reference>